<sequence length="66" mass="7411">MAKHVIEEELLHGSGFNVVTNGEVEITADNAERILKFITDGTIDIDVINHNIKFSSRVPVFTTLDW</sequence>
<proteinExistence type="predicted"/>
<accession>A0A921KK19</accession>
<dbReference type="AlphaFoldDB" id="A0A921KK19"/>
<dbReference type="EMBL" id="DYWV01000059">
    <property type="protein sequence ID" value="HJF39642.1"/>
    <property type="molecule type" value="Genomic_DNA"/>
</dbReference>
<evidence type="ECO:0000313" key="2">
    <source>
        <dbReference type="Proteomes" id="UP000749320"/>
    </source>
</evidence>
<reference evidence="1" key="1">
    <citation type="journal article" date="2021" name="PeerJ">
        <title>Extensive microbial diversity within the chicken gut microbiome revealed by metagenomics and culture.</title>
        <authorList>
            <person name="Gilroy R."/>
            <person name="Ravi A."/>
            <person name="Getino M."/>
            <person name="Pursley I."/>
            <person name="Horton D.L."/>
            <person name="Alikhan N.F."/>
            <person name="Baker D."/>
            <person name="Gharbi K."/>
            <person name="Hall N."/>
            <person name="Watson M."/>
            <person name="Adriaenssens E.M."/>
            <person name="Foster-Nyarko E."/>
            <person name="Jarju S."/>
            <person name="Secka A."/>
            <person name="Antonio M."/>
            <person name="Oren A."/>
            <person name="Chaudhuri R.R."/>
            <person name="La Ragione R."/>
            <person name="Hildebrand F."/>
            <person name="Pallen M.J."/>
        </authorList>
    </citation>
    <scope>NUCLEOTIDE SEQUENCE</scope>
    <source>
        <strain evidence="1">CHK193-16274</strain>
    </source>
</reference>
<organism evidence="1 2">
    <name type="scientific">Thomasclavelia spiroformis</name>
    <dbReference type="NCBI Taxonomy" id="29348"/>
    <lineage>
        <taxon>Bacteria</taxon>
        <taxon>Bacillati</taxon>
        <taxon>Bacillota</taxon>
        <taxon>Erysipelotrichia</taxon>
        <taxon>Erysipelotrichales</taxon>
        <taxon>Coprobacillaceae</taxon>
        <taxon>Thomasclavelia</taxon>
    </lineage>
</organism>
<comment type="caution">
    <text evidence="1">The sequence shown here is derived from an EMBL/GenBank/DDBJ whole genome shotgun (WGS) entry which is preliminary data.</text>
</comment>
<dbReference type="Proteomes" id="UP000749320">
    <property type="component" value="Unassembled WGS sequence"/>
</dbReference>
<evidence type="ECO:0000313" key="1">
    <source>
        <dbReference type="EMBL" id="HJF39642.1"/>
    </source>
</evidence>
<protein>
    <submittedName>
        <fullName evidence="1">Uncharacterized protein</fullName>
    </submittedName>
</protein>
<gene>
    <name evidence="1" type="ORF">K8V91_01845</name>
</gene>
<name>A0A921KK19_9FIRM</name>
<reference evidence="1" key="2">
    <citation type="submission" date="2021-09" db="EMBL/GenBank/DDBJ databases">
        <authorList>
            <person name="Gilroy R."/>
        </authorList>
    </citation>
    <scope>NUCLEOTIDE SEQUENCE</scope>
    <source>
        <strain evidence="1">CHK193-16274</strain>
    </source>
</reference>